<evidence type="ECO:0000259" key="2">
    <source>
        <dbReference type="Pfam" id="PF04715"/>
    </source>
</evidence>
<evidence type="ECO:0000313" key="4">
    <source>
        <dbReference type="Proteomes" id="UP001597343"/>
    </source>
</evidence>
<evidence type="ECO:0000313" key="3">
    <source>
        <dbReference type="EMBL" id="MFD2171040.1"/>
    </source>
</evidence>
<dbReference type="Pfam" id="PF00425">
    <property type="entry name" value="Chorismate_bind"/>
    <property type="match status" value="1"/>
</dbReference>
<dbReference type="PANTHER" id="PTHR11236:SF41">
    <property type="entry name" value="AMINODEOXYCHORISMATE SYNTHASE COMPONENT 1"/>
    <property type="match status" value="1"/>
</dbReference>
<dbReference type="InterPro" id="IPR019999">
    <property type="entry name" value="Anth_synth_I-like"/>
</dbReference>
<name>A0ABW4ZZ44_9BACL</name>
<comment type="caution">
    <text evidence="3">The sequence shown here is derived from an EMBL/GenBank/DDBJ whole genome shotgun (WGS) entry which is preliminary data.</text>
</comment>
<dbReference type="EMBL" id="JBHUIO010000008">
    <property type="protein sequence ID" value="MFD2171040.1"/>
    <property type="molecule type" value="Genomic_DNA"/>
</dbReference>
<dbReference type="Gene3D" id="3.60.120.10">
    <property type="entry name" value="Anthranilate synthase"/>
    <property type="match status" value="1"/>
</dbReference>
<dbReference type="Proteomes" id="UP001597343">
    <property type="component" value="Unassembled WGS sequence"/>
</dbReference>
<dbReference type="PANTHER" id="PTHR11236">
    <property type="entry name" value="AMINOBENZOATE/ANTHRANILATE SYNTHASE"/>
    <property type="match status" value="1"/>
</dbReference>
<dbReference type="InterPro" id="IPR015890">
    <property type="entry name" value="Chorismate_C"/>
</dbReference>
<gene>
    <name evidence="3" type="ORF">ACFSOY_13750</name>
</gene>
<keyword evidence="4" id="KW-1185">Reference proteome</keyword>
<dbReference type="SUPFAM" id="SSF56322">
    <property type="entry name" value="ADC synthase"/>
    <property type="match status" value="1"/>
</dbReference>
<protein>
    <submittedName>
        <fullName evidence="3">Anthranilate synthase component I family protein</fullName>
    </submittedName>
</protein>
<accession>A0ABW4ZZ44</accession>
<dbReference type="InterPro" id="IPR005801">
    <property type="entry name" value="ADC_synthase"/>
</dbReference>
<feature type="domain" description="Chorismate-utilising enzyme C-terminal" evidence="1">
    <location>
        <begin position="213"/>
        <end position="466"/>
    </location>
</feature>
<feature type="domain" description="Anthranilate synthase component I N-terminal" evidence="2">
    <location>
        <begin position="28"/>
        <end position="161"/>
    </location>
</feature>
<reference evidence="4" key="1">
    <citation type="journal article" date="2019" name="Int. J. Syst. Evol. Microbiol.">
        <title>The Global Catalogue of Microorganisms (GCM) 10K type strain sequencing project: providing services to taxonomists for standard genome sequencing and annotation.</title>
        <authorList>
            <consortium name="The Broad Institute Genomics Platform"/>
            <consortium name="The Broad Institute Genome Sequencing Center for Infectious Disease"/>
            <person name="Wu L."/>
            <person name="Ma J."/>
        </authorList>
    </citation>
    <scope>NUCLEOTIDE SEQUENCE [LARGE SCALE GENOMIC DNA]</scope>
    <source>
        <strain evidence="4">CGMCC 1.13574</strain>
    </source>
</reference>
<sequence>MDTTILQTYREQGYRLYPVMRTYQGLNLDPAAIYERLGWQGPHHFLLESGKMGEFSFVGGAPFAVLTAKDGQAVFVQGEQREAWSGDPLNLLREKMREFRAPHLPGLPKLRGGAVGFLAYDTARYIERLPTISQDDLGTPDLYFVFVDQLCVIDHRREVVHLIAHIDLHRADGVARAEAALSELEHKLLNGTSQVPDFPARSAAEDWSYSFTKAGFEQAVTAVQEYISRGDVFQVNLSMRQGRTLGAAPYEIYKHLRQINPSPYASYLHFPELQVVSCSPELLVNLFAGEVNARPIAGTRPRTGEEEQDRLAVEELKSNEKEIAEHIMLVDLERNDLGRVCQFGSVEVNELMVIEAYSHVFHIVSNVRGRLHGGRDAFDVIRATFPGGTITGAPKIRTMEILEELEPTRRGLYTGSIGWIDFDGDMELNIVIRTLQVQDGVGYVQAGAGIVIDSVPEREYHESMRKAKALWVAIENAEQAASEGRERL</sequence>
<dbReference type="InterPro" id="IPR006805">
    <property type="entry name" value="Anth_synth_I_N"/>
</dbReference>
<organism evidence="3 4">
    <name type="scientific">Tumebacillus lipolyticus</name>
    <dbReference type="NCBI Taxonomy" id="1280370"/>
    <lineage>
        <taxon>Bacteria</taxon>
        <taxon>Bacillati</taxon>
        <taxon>Bacillota</taxon>
        <taxon>Bacilli</taxon>
        <taxon>Bacillales</taxon>
        <taxon>Alicyclobacillaceae</taxon>
        <taxon>Tumebacillus</taxon>
    </lineage>
</organism>
<evidence type="ECO:0000259" key="1">
    <source>
        <dbReference type="Pfam" id="PF00425"/>
    </source>
</evidence>
<proteinExistence type="predicted"/>
<dbReference type="PRINTS" id="PR00095">
    <property type="entry name" value="ANTSNTHASEI"/>
</dbReference>
<dbReference type="Pfam" id="PF04715">
    <property type="entry name" value="Anth_synt_I_N"/>
    <property type="match status" value="1"/>
</dbReference>